<dbReference type="EMBL" id="BDQK01000001">
    <property type="protein sequence ID" value="GBF78739.1"/>
    <property type="molecule type" value="Genomic_DNA"/>
</dbReference>
<proteinExistence type="predicted"/>
<sequence>MSMIVEVTVNHQVNCDIDCVNGCILGEKCPNREHAKQASKFIENTSLEKMLQIAEEARLKKMSQPPQWVIPEDF</sequence>
<dbReference type="AlphaFoldDB" id="A0A401IBW4"/>
<protein>
    <submittedName>
        <fullName evidence="1">Diaminopimelate epimerase</fullName>
    </submittedName>
</protein>
<keyword evidence="2" id="KW-1185">Reference proteome</keyword>
<accession>A0A401IBW4</accession>
<evidence type="ECO:0000313" key="2">
    <source>
        <dbReference type="Proteomes" id="UP000287247"/>
    </source>
</evidence>
<comment type="caution">
    <text evidence="1">The sequence shown here is derived from an EMBL/GenBank/DDBJ whole genome shotgun (WGS) entry which is preliminary data.</text>
</comment>
<evidence type="ECO:0000313" key="1">
    <source>
        <dbReference type="EMBL" id="GBF78739.1"/>
    </source>
</evidence>
<dbReference type="Proteomes" id="UP000287247">
    <property type="component" value="Unassembled WGS sequence"/>
</dbReference>
<reference evidence="2" key="1">
    <citation type="submission" date="2017-05" db="EMBL/GenBank/DDBJ databases">
        <title>Physiological properties and genetic analysis related to exopolysaccharide production of fresh-water unicellular cyanobacterium Aphanothece sacrum, Suizenji Nori, that has been cultured as a food source in Japan.</title>
        <authorList>
            <person name="Kanesaki Y."/>
            <person name="Yoshikawa S."/>
            <person name="Ohki K."/>
        </authorList>
    </citation>
    <scope>NUCLEOTIDE SEQUENCE [LARGE SCALE GENOMIC DNA]</scope>
    <source>
        <strain evidence="2">FPU1</strain>
    </source>
</reference>
<gene>
    <name evidence="1" type="ORF">AsFPU1_0128</name>
</gene>
<name>A0A401IBW4_APHSA</name>
<organism evidence="1 2">
    <name type="scientific">Aphanothece sacrum FPU1</name>
    <dbReference type="NCBI Taxonomy" id="1920663"/>
    <lineage>
        <taxon>Bacteria</taxon>
        <taxon>Bacillati</taxon>
        <taxon>Cyanobacteriota</taxon>
        <taxon>Cyanophyceae</taxon>
        <taxon>Oscillatoriophycideae</taxon>
        <taxon>Chroococcales</taxon>
        <taxon>Aphanothecaceae</taxon>
        <taxon>Aphanothece</taxon>
    </lineage>
</organism>